<dbReference type="Gene3D" id="1.10.150.20">
    <property type="entry name" value="5' to 3' exonuclease, C-terminal subdomain"/>
    <property type="match status" value="1"/>
</dbReference>
<dbReference type="STRING" id="1503961.SAMN05421736_102323"/>
<evidence type="ECO:0000256" key="2">
    <source>
        <dbReference type="ARBA" id="ARBA00022457"/>
    </source>
</evidence>
<evidence type="ECO:0000259" key="11">
    <source>
        <dbReference type="PROSITE" id="PS50173"/>
    </source>
</evidence>
<keyword evidence="10" id="KW-0238">DNA-binding</keyword>
<dbReference type="AlphaFoldDB" id="A0A1H3L2B5"/>
<dbReference type="GO" id="GO:0005829">
    <property type="term" value="C:cytosol"/>
    <property type="evidence" value="ECO:0007669"/>
    <property type="project" value="TreeGrafter"/>
</dbReference>
<dbReference type="PROSITE" id="PS50173">
    <property type="entry name" value="UMUC"/>
    <property type="match status" value="1"/>
</dbReference>
<organism evidence="12 13">
    <name type="scientific">Evansella caseinilytica</name>
    <dbReference type="NCBI Taxonomy" id="1503961"/>
    <lineage>
        <taxon>Bacteria</taxon>
        <taxon>Bacillati</taxon>
        <taxon>Bacillota</taxon>
        <taxon>Bacilli</taxon>
        <taxon>Bacillales</taxon>
        <taxon>Bacillaceae</taxon>
        <taxon>Evansella</taxon>
    </lineage>
</organism>
<evidence type="ECO:0000256" key="4">
    <source>
        <dbReference type="ARBA" id="ARBA00022695"/>
    </source>
</evidence>
<dbReference type="NCBIfam" id="NF002848">
    <property type="entry name" value="PRK03103.1"/>
    <property type="match status" value="1"/>
</dbReference>
<dbReference type="InterPro" id="IPR050116">
    <property type="entry name" value="DNA_polymerase-Y"/>
</dbReference>
<keyword evidence="6 10" id="KW-0227">DNA damage</keyword>
<protein>
    <recommendedName>
        <fullName evidence="10">DNA polymerase IV</fullName>
        <shortName evidence="10">Pol IV</shortName>
        <ecNumber evidence="10">2.7.7.7</ecNumber>
    </recommendedName>
</protein>
<dbReference type="GO" id="GO:0042276">
    <property type="term" value="P:error-prone translesion synthesis"/>
    <property type="evidence" value="ECO:0007669"/>
    <property type="project" value="TreeGrafter"/>
</dbReference>
<dbReference type="GO" id="GO:0009432">
    <property type="term" value="P:SOS response"/>
    <property type="evidence" value="ECO:0007669"/>
    <property type="project" value="TreeGrafter"/>
</dbReference>
<keyword evidence="13" id="KW-1185">Reference proteome</keyword>
<dbReference type="SUPFAM" id="SSF100879">
    <property type="entry name" value="Lesion bypass DNA polymerase (Y-family), little finger domain"/>
    <property type="match status" value="1"/>
</dbReference>
<evidence type="ECO:0000256" key="8">
    <source>
        <dbReference type="ARBA" id="ARBA00022932"/>
    </source>
</evidence>
<dbReference type="Gene3D" id="3.40.1170.60">
    <property type="match status" value="1"/>
</dbReference>
<dbReference type="GO" id="GO:0006281">
    <property type="term" value="P:DNA repair"/>
    <property type="evidence" value="ECO:0007669"/>
    <property type="project" value="UniProtKB-UniRule"/>
</dbReference>
<keyword evidence="2 10" id="KW-0515">Mutator protein</keyword>
<keyword evidence="4 10" id="KW-0548">Nucleotidyltransferase</keyword>
<proteinExistence type="inferred from homology"/>
<keyword evidence="10" id="KW-0963">Cytoplasm</keyword>
<dbReference type="Pfam" id="PF11799">
    <property type="entry name" value="IMS_C"/>
    <property type="match status" value="1"/>
</dbReference>
<dbReference type="CDD" id="cd03586">
    <property type="entry name" value="PolY_Pol_IV_kappa"/>
    <property type="match status" value="1"/>
</dbReference>
<dbReference type="InterPro" id="IPR043128">
    <property type="entry name" value="Rev_trsase/Diguanyl_cyclase"/>
</dbReference>
<evidence type="ECO:0000313" key="12">
    <source>
        <dbReference type="EMBL" id="SDY58054.1"/>
    </source>
</evidence>
<dbReference type="PANTHER" id="PTHR11076">
    <property type="entry name" value="DNA REPAIR POLYMERASE UMUC / TRANSFERASE FAMILY MEMBER"/>
    <property type="match status" value="1"/>
</dbReference>
<dbReference type="Pfam" id="PF00817">
    <property type="entry name" value="IMS"/>
    <property type="match status" value="1"/>
</dbReference>
<keyword evidence="8 10" id="KW-0239">DNA-directed DNA polymerase</keyword>
<evidence type="ECO:0000256" key="3">
    <source>
        <dbReference type="ARBA" id="ARBA00022679"/>
    </source>
</evidence>
<name>A0A1H3L2B5_9BACI</name>
<dbReference type="NCBIfam" id="NF002492">
    <property type="entry name" value="PRK01810.1"/>
    <property type="match status" value="1"/>
</dbReference>
<dbReference type="GO" id="GO:0006261">
    <property type="term" value="P:DNA-templated DNA replication"/>
    <property type="evidence" value="ECO:0007669"/>
    <property type="project" value="UniProtKB-UniRule"/>
</dbReference>
<sequence length="429" mass="48239">MDADAKHKGKIIFHIDMNSFYASVEAAHDPTLRGKPLAIAGNAEARKGIVVTASYEARAKGVKPPMPLWEAQKCCPDLLVREPDFDRYRAASKSMFQLLYDITPLVEPVSIDEGYMDVTDVQSGMTPLQLAVHIQNRIKKELNLPCSIGIAPNKFLAKMASDMKKPMGITVLRKREVQQKLWPLSAIEMHGVGKKTAEKLKRLGIFTIEDIAKADPVFLQAKFGISGIRMHERASGIDHRPVDPESVAEFKSVGNSVTLPKDENNSAELKKVIMNLSDSVGRRIRKKTVYAGNIQLTIRYADWKTITRSSKLPHPISTHTDIFAAAWKLWEKYWNGEPVRLIGVTAMDLVEKGHAHKQLDLFTYEKDEKEERLSTVIDSLRNKFGEGSLLKGIQMGDDRSAQLRDRKKRGTSLEKDFLREGIFNQSDSE</sequence>
<evidence type="ECO:0000256" key="7">
    <source>
        <dbReference type="ARBA" id="ARBA00022842"/>
    </source>
</evidence>
<evidence type="ECO:0000256" key="1">
    <source>
        <dbReference type="ARBA" id="ARBA00010945"/>
    </source>
</evidence>
<dbReference type="Gene3D" id="3.30.70.270">
    <property type="match status" value="1"/>
</dbReference>
<comment type="function">
    <text evidence="10">Poorly processive, error-prone DNA polymerase involved in untargeted mutagenesis. Copies undamaged DNA at stalled replication forks, which arise in vivo from mismatched or misaligned primer ends. These misaligned primers can be extended by PolIV. Exhibits no 3'-5' exonuclease (proofreading) activity. May be involved in translesional synthesis, in conjunction with the beta clamp from PolIII.</text>
</comment>
<comment type="cofactor">
    <cofactor evidence="10">
        <name>Mg(2+)</name>
        <dbReference type="ChEBI" id="CHEBI:18420"/>
    </cofactor>
    <text evidence="10">Binds 2 magnesium ions per subunit.</text>
</comment>
<dbReference type="HAMAP" id="MF_01113">
    <property type="entry name" value="DNApol_IV"/>
    <property type="match status" value="1"/>
</dbReference>
<reference evidence="13" key="1">
    <citation type="submission" date="2016-10" db="EMBL/GenBank/DDBJ databases">
        <authorList>
            <person name="Varghese N."/>
            <person name="Submissions S."/>
        </authorList>
    </citation>
    <scope>NUCLEOTIDE SEQUENCE [LARGE SCALE GENOMIC DNA]</scope>
    <source>
        <strain evidence="13">SP</strain>
    </source>
</reference>
<keyword evidence="5 10" id="KW-0479">Metal-binding</keyword>
<feature type="binding site" evidence="10">
    <location>
        <position position="16"/>
    </location>
    <ligand>
        <name>Mg(2+)</name>
        <dbReference type="ChEBI" id="CHEBI:18420"/>
    </ligand>
</feature>
<dbReference type="NCBIfam" id="NF002677">
    <property type="entry name" value="PRK02406.1"/>
    <property type="match status" value="1"/>
</dbReference>
<dbReference type="InterPro" id="IPR036775">
    <property type="entry name" value="DNA_pol_Y-fam_lit_finger_sf"/>
</dbReference>
<keyword evidence="10" id="KW-0235">DNA replication</keyword>
<gene>
    <name evidence="10" type="primary">dinB</name>
    <name evidence="12" type="ORF">SAMN05421736_102323</name>
</gene>
<keyword evidence="7 10" id="KW-0460">Magnesium</keyword>
<dbReference type="Pfam" id="PF11798">
    <property type="entry name" value="IMS_HHH"/>
    <property type="match status" value="1"/>
</dbReference>
<dbReference type="InterPro" id="IPR043502">
    <property type="entry name" value="DNA/RNA_pol_sf"/>
</dbReference>
<dbReference type="EMBL" id="FNPI01000002">
    <property type="protein sequence ID" value="SDY58054.1"/>
    <property type="molecule type" value="Genomic_DNA"/>
</dbReference>
<comment type="similarity">
    <text evidence="1 10">Belongs to the DNA polymerase type-Y family.</text>
</comment>
<dbReference type="GO" id="GO:0003684">
    <property type="term" value="F:damaged DNA binding"/>
    <property type="evidence" value="ECO:0007669"/>
    <property type="project" value="InterPro"/>
</dbReference>
<dbReference type="PANTHER" id="PTHR11076:SF33">
    <property type="entry name" value="DNA POLYMERASE KAPPA"/>
    <property type="match status" value="1"/>
</dbReference>
<dbReference type="SUPFAM" id="SSF56672">
    <property type="entry name" value="DNA/RNA polymerases"/>
    <property type="match status" value="1"/>
</dbReference>
<evidence type="ECO:0000256" key="10">
    <source>
        <dbReference type="HAMAP-Rule" id="MF_01113"/>
    </source>
</evidence>
<feature type="binding site" evidence="10">
    <location>
        <position position="112"/>
    </location>
    <ligand>
        <name>Mg(2+)</name>
        <dbReference type="ChEBI" id="CHEBI:18420"/>
    </ligand>
</feature>
<comment type="subunit">
    <text evidence="10">Monomer.</text>
</comment>
<accession>A0A1H3L2B5</accession>
<dbReference type="InterPro" id="IPR024728">
    <property type="entry name" value="PolY_HhH_motif"/>
</dbReference>
<dbReference type="GO" id="GO:0000287">
    <property type="term" value="F:magnesium ion binding"/>
    <property type="evidence" value="ECO:0007669"/>
    <property type="project" value="UniProtKB-UniRule"/>
</dbReference>
<evidence type="ECO:0000256" key="9">
    <source>
        <dbReference type="ARBA" id="ARBA00023204"/>
    </source>
</evidence>
<dbReference type="InterPro" id="IPR001126">
    <property type="entry name" value="UmuC"/>
</dbReference>
<comment type="subcellular location">
    <subcellularLocation>
        <location evidence="10">Cytoplasm</location>
    </subcellularLocation>
</comment>
<evidence type="ECO:0000313" key="13">
    <source>
        <dbReference type="Proteomes" id="UP000198935"/>
    </source>
</evidence>
<dbReference type="GO" id="GO:0003887">
    <property type="term" value="F:DNA-directed DNA polymerase activity"/>
    <property type="evidence" value="ECO:0007669"/>
    <property type="project" value="UniProtKB-UniRule"/>
</dbReference>
<comment type="catalytic activity">
    <reaction evidence="10">
        <text>DNA(n) + a 2'-deoxyribonucleoside 5'-triphosphate = DNA(n+1) + diphosphate</text>
        <dbReference type="Rhea" id="RHEA:22508"/>
        <dbReference type="Rhea" id="RHEA-COMP:17339"/>
        <dbReference type="Rhea" id="RHEA-COMP:17340"/>
        <dbReference type="ChEBI" id="CHEBI:33019"/>
        <dbReference type="ChEBI" id="CHEBI:61560"/>
        <dbReference type="ChEBI" id="CHEBI:173112"/>
        <dbReference type="EC" id="2.7.7.7"/>
    </reaction>
</comment>
<dbReference type="EC" id="2.7.7.7" evidence="10"/>
<feature type="domain" description="UmuC" evidence="11">
    <location>
        <begin position="12"/>
        <end position="193"/>
    </location>
</feature>
<dbReference type="InterPro" id="IPR022880">
    <property type="entry name" value="DNApol_IV"/>
</dbReference>
<evidence type="ECO:0000256" key="5">
    <source>
        <dbReference type="ARBA" id="ARBA00022723"/>
    </source>
</evidence>
<dbReference type="FunFam" id="3.40.1170.60:FF:000003">
    <property type="entry name" value="DNA polymerase eta"/>
    <property type="match status" value="1"/>
</dbReference>
<keyword evidence="9 10" id="KW-0234">DNA repair</keyword>
<feature type="active site" evidence="10">
    <location>
        <position position="113"/>
    </location>
</feature>
<dbReference type="OrthoDB" id="9808813at2"/>
<evidence type="ECO:0000256" key="6">
    <source>
        <dbReference type="ARBA" id="ARBA00022763"/>
    </source>
</evidence>
<dbReference type="Proteomes" id="UP000198935">
    <property type="component" value="Unassembled WGS sequence"/>
</dbReference>
<dbReference type="Gene3D" id="3.30.1490.100">
    <property type="entry name" value="DNA polymerase, Y-family, little finger domain"/>
    <property type="match status" value="1"/>
</dbReference>
<keyword evidence="3 10" id="KW-0808">Transferase</keyword>
<feature type="site" description="Substrate discrimination" evidence="10">
    <location>
        <position position="21"/>
    </location>
</feature>
<dbReference type="InterPro" id="IPR017961">
    <property type="entry name" value="DNA_pol_Y-fam_little_finger"/>
</dbReference>